<accession>A0A516ISR4</accession>
<dbReference type="Pfam" id="PF00574">
    <property type="entry name" value="CLP_protease"/>
    <property type="match status" value="1"/>
</dbReference>
<reference evidence="1 2" key="1">
    <citation type="submission" date="2019-07" db="EMBL/GenBank/DDBJ databases">
        <title>Sphingomonas AE3 Genome sequencing and assembly.</title>
        <authorList>
            <person name="Kim H."/>
        </authorList>
    </citation>
    <scope>NUCLEOTIDE SEQUENCE [LARGE SCALE GENOMIC DNA]</scope>
    <source>
        <strain evidence="1 2">AE3</strain>
    </source>
</reference>
<evidence type="ECO:0000313" key="2">
    <source>
        <dbReference type="Proteomes" id="UP000321857"/>
    </source>
</evidence>
<gene>
    <name evidence="1" type="ORF">FMM02_08165</name>
</gene>
<dbReference type="OrthoDB" id="7059145at2"/>
<dbReference type="Gene3D" id="3.90.226.10">
    <property type="entry name" value="2-enoyl-CoA Hydratase, Chain A, domain 1"/>
    <property type="match status" value="1"/>
</dbReference>
<keyword evidence="2" id="KW-1185">Reference proteome</keyword>
<evidence type="ECO:0000313" key="1">
    <source>
        <dbReference type="EMBL" id="QDP19931.1"/>
    </source>
</evidence>
<dbReference type="SUPFAM" id="SSF52096">
    <property type="entry name" value="ClpP/crotonase"/>
    <property type="match status" value="1"/>
</dbReference>
<dbReference type="Proteomes" id="UP000321857">
    <property type="component" value="Chromosome"/>
</dbReference>
<organism evidence="1 2">
    <name type="scientific">Sphingomonas xanthus</name>
    <dbReference type="NCBI Taxonomy" id="2594473"/>
    <lineage>
        <taxon>Bacteria</taxon>
        <taxon>Pseudomonadati</taxon>
        <taxon>Pseudomonadota</taxon>
        <taxon>Alphaproteobacteria</taxon>
        <taxon>Sphingomonadales</taxon>
        <taxon>Sphingomonadaceae</taxon>
        <taxon>Sphingomonas</taxon>
    </lineage>
</organism>
<dbReference type="EMBL" id="CP041659">
    <property type="protein sequence ID" value="QDP19931.1"/>
    <property type="molecule type" value="Genomic_DNA"/>
</dbReference>
<dbReference type="InterPro" id="IPR029045">
    <property type="entry name" value="ClpP/crotonase-like_dom_sf"/>
</dbReference>
<protein>
    <submittedName>
        <fullName evidence="1">Peptidase S14</fullName>
    </submittedName>
</protein>
<sequence>MVSYGRTSNGAAVFRGKENMARDEASSSIPQAVRDALPAPADIMLTGEVGDPMVKSFLDQLEKVRGKDGDIVVCCTTPGGDAEMARRIVLELEQLSSSATAEVYFLGKSVVYSAGVSIMSAFPCSHRFLTRDTMLLIHGRQMTDTIEIDGPIRAAKKRVEALLHQIEVGMELEVSGFERLVRGSRLSVDELLEKGGNNWYLNAQEAVERKLVAGIL</sequence>
<dbReference type="KEGG" id="sxa:FMM02_08165"/>
<name>A0A516ISR4_9SPHN</name>
<dbReference type="AlphaFoldDB" id="A0A516ISR4"/>
<proteinExistence type="predicted"/>
<dbReference type="InterPro" id="IPR023562">
    <property type="entry name" value="ClpP/TepA"/>
</dbReference>